<feature type="region of interest" description="Disordered" evidence="6">
    <location>
        <begin position="720"/>
        <end position="795"/>
    </location>
</feature>
<dbReference type="AlphaFoldDB" id="C1MJI9"/>
<keyword evidence="2 7" id="KW-0812">Transmembrane</keyword>
<evidence type="ECO:0000313" key="9">
    <source>
        <dbReference type="EMBL" id="EEH59594.1"/>
    </source>
</evidence>
<keyword evidence="10" id="KW-1185">Reference proteome</keyword>
<accession>C1MJI9</accession>
<feature type="compositionally biased region" description="Low complexity" evidence="6">
    <location>
        <begin position="733"/>
        <end position="743"/>
    </location>
</feature>
<evidence type="ECO:0000256" key="4">
    <source>
        <dbReference type="ARBA" id="ARBA00022989"/>
    </source>
</evidence>
<feature type="compositionally biased region" description="Basic and acidic residues" evidence="6">
    <location>
        <begin position="1"/>
        <end position="12"/>
    </location>
</feature>
<evidence type="ECO:0000256" key="2">
    <source>
        <dbReference type="ARBA" id="ARBA00022692"/>
    </source>
</evidence>
<keyword evidence="3" id="KW-0677">Repeat</keyword>
<evidence type="ECO:0000313" key="10">
    <source>
        <dbReference type="Proteomes" id="UP000001876"/>
    </source>
</evidence>
<feature type="domain" description="PKD/REJ-like" evidence="8">
    <location>
        <begin position="50"/>
        <end position="251"/>
    </location>
</feature>
<feature type="transmembrane region" description="Helical" evidence="7">
    <location>
        <begin position="983"/>
        <end position="1004"/>
    </location>
</feature>
<dbReference type="GO" id="GO:0005261">
    <property type="term" value="F:monoatomic cation channel activity"/>
    <property type="evidence" value="ECO:0007669"/>
    <property type="project" value="TreeGrafter"/>
</dbReference>
<dbReference type="PANTHER" id="PTHR46730">
    <property type="entry name" value="POLYCYSTIN-1"/>
    <property type="match status" value="1"/>
</dbReference>
<evidence type="ECO:0000259" key="8">
    <source>
        <dbReference type="Pfam" id="PF02010"/>
    </source>
</evidence>
<feature type="compositionally biased region" description="Low complexity" evidence="6">
    <location>
        <begin position="752"/>
        <end position="779"/>
    </location>
</feature>
<reference evidence="9 10" key="1">
    <citation type="journal article" date="2009" name="Science">
        <title>Green evolution and dynamic adaptations revealed by genomes of the marine picoeukaryotes Micromonas.</title>
        <authorList>
            <person name="Worden A.Z."/>
            <person name="Lee J.H."/>
            <person name="Mock T."/>
            <person name="Rouze P."/>
            <person name="Simmons M.P."/>
            <person name="Aerts A.L."/>
            <person name="Allen A.E."/>
            <person name="Cuvelier M.L."/>
            <person name="Derelle E."/>
            <person name="Everett M.V."/>
            <person name="Foulon E."/>
            <person name="Grimwood J."/>
            <person name="Gundlach H."/>
            <person name="Henrissat B."/>
            <person name="Napoli C."/>
            <person name="McDonald S.M."/>
            <person name="Parker M.S."/>
            <person name="Rombauts S."/>
            <person name="Salamov A."/>
            <person name="Von Dassow P."/>
            <person name="Badger J.H."/>
            <person name="Coutinho P.M."/>
            <person name="Demir E."/>
            <person name="Dubchak I."/>
            <person name="Gentemann C."/>
            <person name="Eikrem W."/>
            <person name="Gready J.E."/>
            <person name="John U."/>
            <person name="Lanier W."/>
            <person name="Lindquist E.A."/>
            <person name="Lucas S."/>
            <person name="Mayer K.F."/>
            <person name="Moreau H."/>
            <person name="Not F."/>
            <person name="Otillar R."/>
            <person name="Panaud O."/>
            <person name="Pangilinan J."/>
            <person name="Paulsen I."/>
            <person name="Piegu B."/>
            <person name="Poliakov A."/>
            <person name="Robbens S."/>
            <person name="Schmutz J."/>
            <person name="Toulza E."/>
            <person name="Wyss T."/>
            <person name="Zelensky A."/>
            <person name="Zhou K."/>
            <person name="Armbrust E.V."/>
            <person name="Bhattacharya D."/>
            <person name="Goodenough U.W."/>
            <person name="Van de Peer Y."/>
            <person name="Grigoriev I.V."/>
        </authorList>
    </citation>
    <scope>NUCLEOTIDE SEQUENCE [LARGE SCALE GENOMIC DNA]</scope>
    <source>
        <strain evidence="9 10">CCMP1545</strain>
    </source>
</reference>
<dbReference type="Proteomes" id="UP000001876">
    <property type="component" value="Unassembled WGS sequence"/>
</dbReference>
<evidence type="ECO:0000256" key="3">
    <source>
        <dbReference type="ARBA" id="ARBA00022737"/>
    </source>
</evidence>
<evidence type="ECO:0000256" key="1">
    <source>
        <dbReference type="ARBA" id="ARBA00004370"/>
    </source>
</evidence>
<evidence type="ECO:0000256" key="6">
    <source>
        <dbReference type="SAM" id="MobiDB-lite"/>
    </source>
</evidence>
<dbReference type="RefSeq" id="XP_003056218.1">
    <property type="nucleotide sequence ID" value="XM_003056172.1"/>
</dbReference>
<dbReference type="GO" id="GO:0006816">
    <property type="term" value="P:calcium ion transport"/>
    <property type="evidence" value="ECO:0007669"/>
    <property type="project" value="TreeGrafter"/>
</dbReference>
<feature type="compositionally biased region" description="Pro residues" evidence="6">
    <location>
        <begin position="780"/>
        <end position="791"/>
    </location>
</feature>
<evidence type="ECO:0000256" key="7">
    <source>
        <dbReference type="SAM" id="Phobius"/>
    </source>
</evidence>
<keyword evidence="5 7" id="KW-0472">Membrane</keyword>
<name>C1MJI9_MICPC</name>
<proteinExistence type="predicted"/>
<dbReference type="EMBL" id="GG663736">
    <property type="protein sequence ID" value="EEH59594.1"/>
    <property type="molecule type" value="Genomic_DNA"/>
</dbReference>
<dbReference type="GeneID" id="9681267"/>
<dbReference type="OrthoDB" id="538768at2759"/>
<feature type="region of interest" description="Disordered" evidence="6">
    <location>
        <begin position="1"/>
        <end position="27"/>
    </location>
</feature>
<dbReference type="InterPro" id="IPR002859">
    <property type="entry name" value="PKD/REJ-like"/>
</dbReference>
<keyword evidence="4 7" id="KW-1133">Transmembrane helix</keyword>
<protein>
    <submittedName>
        <fullName evidence="9">Predicted protein</fullName>
    </submittedName>
</protein>
<organism evidence="10">
    <name type="scientific">Micromonas pusilla (strain CCMP1545)</name>
    <name type="common">Picoplanktonic green alga</name>
    <dbReference type="NCBI Taxonomy" id="564608"/>
    <lineage>
        <taxon>Eukaryota</taxon>
        <taxon>Viridiplantae</taxon>
        <taxon>Chlorophyta</taxon>
        <taxon>Mamiellophyceae</taxon>
        <taxon>Mamiellales</taxon>
        <taxon>Mamiellaceae</taxon>
        <taxon>Micromonas</taxon>
    </lineage>
</organism>
<dbReference type="GO" id="GO:0005886">
    <property type="term" value="C:plasma membrane"/>
    <property type="evidence" value="ECO:0007669"/>
    <property type="project" value="TreeGrafter"/>
</dbReference>
<dbReference type="PANTHER" id="PTHR46730:SF1">
    <property type="entry name" value="PLAT DOMAIN-CONTAINING PROTEIN"/>
    <property type="match status" value="1"/>
</dbReference>
<comment type="subcellular location">
    <subcellularLocation>
        <location evidence="1">Membrane</location>
    </subcellularLocation>
</comment>
<evidence type="ECO:0000256" key="5">
    <source>
        <dbReference type="ARBA" id="ARBA00023136"/>
    </source>
</evidence>
<sequence length="1040" mass="110252">MEADRHGCELDMGKAPTPPKATPTNSRGQVAFWPVEELDTFEGEALPNGSPLVLPPNAMEFGKDYTFTLNSRKSLRESLPDMGILTTGPGCPFANIEPMNSRVNAQYLFRIYGSGSSNRGRVQFRWTMADTLPISASAEWSKEISTDWLDKSYFSLAKNTLVPGREYVLTLYVRLVNDKNGCQGKAQRLITVNAPPRALDGVSFEPPEGGVEFQTKFTVDCGQWIDTDESLDYRLGFWYNFDAYNARWAWLSDLQYGDALFEDVLLPHSGEKGGGTKIRCVAFDDDGAFGYSETIVPVAAAADVHAVIDKVFVQGDHREYVRVFPAALRRLQQVDKEKYAKLGLSLSSSGGGVSSSITRRKLLSESDFGAELKKATDAIVRITSETSNPSVEVRDAALDLFETYVATKRMIDPNDEHPEALPMSNITAIMARIAHDWPDDERAVATMPGGDDIGAWSRLTNAYGVAARFRGYEKSGAASARILRGAAAAAAAREETCNAPVTVRAIETDAEPRARLYTRATYSGTPAGFHAAMNDAANPWPAEVPKFSVVGAIHASGETHETVTKIKSDRCATFSAGAIPSTAFSSCADDSDRDSDSCGLPIIASDVVASFAVVDEFYGQIDALDSLRVRVTLTSRLGAVTRDGATHASKVPATHAKRLYCATLNTVSADGAGSLAEKDVAWRTRDDAGCEITSLGGDAYACECSKLGAVTLAVAGPWNAEEWGETTKETTKETTTTTATTAKSEGENVRGSTPAPAAPEAPSSPVSSASTAVSSEHPVSPGPVSPLPVPSTPADAVTSTTVTATYAITGMSAAKAEAQLNFVENVVKSRLSRGIKFHSLAPSRVSAEKSADGTSATLVLRFTGFVGKDPRGVKRFSQMAAGPRTMRAVNVIMKKRGTLVVSANYKTDSVISWSDGHVKALRGRIGGLIKKAKSAAAAGNQAARANFARGIAYFKRLLNGPPTATTASLGGRLAAPEHDAATLPAVVAAVVATVVAAAALFVVTRTRRGHAGGRRGGGGADEKTAFVAAANDYGASGSWA</sequence>
<gene>
    <name evidence="9" type="ORF">MICPUCDRAFT_63989</name>
</gene>
<dbReference type="KEGG" id="mpp:MICPUCDRAFT_63989"/>
<dbReference type="Pfam" id="PF02010">
    <property type="entry name" value="REJ"/>
    <property type="match status" value="1"/>
</dbReference>